<keyword evidence="4" id="KW-0732">Signal</keyword>
<evidence type="ECO:0000256" key="3">
    <source>
        <dbReference type="SAM" id="MobiDB-lite"/>
    </source>
</evidence>
<keyword evidence="2" id="KW-1015">Disulfide bond</keyword>
<dbReference type="Gene3D" id="3.40.50.1820">
    <property type="entry name" value="alpha/beta hydrolase"/>
    <property type="match status" value="1"/>
</dbReference>
<dbReference type="InterPro" id="IPR000177">
    <property type="entry name" value="Apple"/>
</dbReference>
<dbReference type="Proteomes" id="UP000660729">
    <property type="component" value="Unassembled WGS sequence"/>
</dbReference>
<evidence type="ECO:0000256" key="1">
    <source>
        <dbReference type="ARBA" id="ARBA00022737"/>
    </source>
</evidence>
<dbReference type="InterPro" id="IPR002889">
    <property type="entry name" value="WSC_carb-bd"/>
</dbReference>
<dbReference type="SUPFAM" id="SSF53474">
    <property type="entry name" value="alpha/beta-Hydrolases"/>
    <property type="match status" value="1"/>
</dbReference>
<evidence type="ECO:0000256" key="2">
    <source>
        <dbReference type="ARBA" id="ARBA00023157"/>
    </source>
</evidence>
<feature type="domain" description="WSC" evidence="5">
    <location>
        <begin position="474"/>
        <end position="566"/>
    </location>
</feature>
<dbReference type="SMART" id="SM00321">
    <property type="entry name" value="WSC"/>
    <property type="match status" value="4"/>
</dbReference>
<evidence type="ECO:0000313" key="7">
    <source>
        <dbReference type="Proteomes" id="UP000660729"/>
    </source>
</evidence>
<accession>A0A8H6RDG6</accession>
<dbReference type="GO" id="GO:0005576">
    <property type="term" value="C:extracellular region"/>
    <property type="evidence" value="ECO:0007669"/>
    <property type="project" value="InterPro"/>
</dbReference>
<dbReference type="InterPro" id="IPR051589">
    <property type="entry name" value="Sialate-O-sulfotransferase"/>
</dbReference>
<dbReference type="PROSITE" id="PS51212">
    <property type="entry name" value="WSC"/>
    <property type="match status" value="4"/>
</dbReference>
<feature type="domain" description="WSC" evidence="5">
    <location>
        <begin position="366"/>
        <end position="458"/>
    </location>
</feature>
<sequence>MNGPMRITTIIAALAASVPYLASAQQYSGDVINTTLPGVPGSEIAYFRINDPSGKNKNLTLINYYSHGKSNKRLVEANVQRAVVIIHGLNRDPGTYMSNMLSALSQVKSDPNINFDTVAIMAPYFPNGDDKNKGYPWTDGLRPARGSTSNALIVIAGHSLGAQTVQRYAAFGTPLNTQTPVSYWIGNPNSYVWLSTDRPLSTASCPTYDDYREGYSDFVDYPMTYGVNLVAQGRNAIQANFQSKAINYARGTQDLGDDSSSCAPRTTGSNRNERFFNFIKAFPPSCADPKGRNCDTVDFVNMGHDGGGMMASAAGQARLFTDNFYGNGNRSYDFGYPRQQAGDDPYPNPQLNGTTAATNNNTYAGNMTYWGCWSDQSPKTLANMTYTSNDNTIEKCTKTCADGGNTIAGLEYGTQCFCGKSLGYLATQVIESSCSFACPGNSNETCGGSGRLSLFSNGRPTLQEAPGTPETVGDFYYVSCYTEASNGARALAGKGTSSNSMTLETCANFCSAYQYFGTEYGSECYCGNSFSAGANRTSDSDCSMQCSGATNEFCGAGNRLTVYQNPDWTAGSSSSLSSTATATSSSLSASGSGSTPSSTAVSCPVSNSTTVISNDKNFVIECNRDYSGGDLTSMSVNSFKQCIDACAQNDKCIFVALSGSACYLKSSLGSPVSNGVSGARLVVSSSITSSSSNTATSTTTASATGSAISTSSITSTSTNTSNTMSSTTSSSASASPTAINCPAANSTTYISNGLPFLIECGIDHSGGDMKTVAVSNLKQCIDECAKTTGCVDVSLPEASMTSETSSATGSVSSSTSTASSSSSSSSSDLSSTSSASESSSSSSATETSSASSTTSTSSASSASDTSSSSSSSESTSSSTSTLSSTLPASDTSSSSSTSTTDSSSSASESTSSSSISTSSISSATESSESSSSSVTSPTATTLITSTISSSSSNLQTSSTIVSSTISSSTTTSSTALPSTYTALGCYPDSGSKRTLPKFVSSTSSNTPRTCALACTSQGYKYSGTEYGSECWCGNTIPSSTSLTSSDCKSKCSGDKSRTCGGGNRLSIVLDTTWQPSFFVRQRYEPYWQVEGCFADGSPRSLPRIVSLAAFGGAANATVLNCIQACEAKGYEFCGLEYASECYGGKWDEYPIRPSLTGNQHTSEEILEAGCKMPCKGNSSEACGGSNRLLVYNRFGGN</sequence>
<reference evidence="6" key="1">
    <citation type="submission" date="2020-04" db="EMBL/GenBank/DDBJ databases">
        <title>Draft genome resource of the tomato pathogen Pseudocercospora fuligena.</title>
        <authorList>
            <person name="Zaccaron A."/>
        </authorList>
    </citation>
    <scope>NUCLEOTIDE SEQUENCE</scope>
    <source>
        <strain evidence="6">PF001</strain>
    </source>
</reference>
<gene>
    <name evidence="6" type="ORF">HII31_08947</name>
</gene>
<evidence type="ECO:0000259" key="5">
    <source>
        <dbReference type="PROSITE" id="PS51212"/>
    </source>
</evidence>
<dbReference type="Pfam" id="PF01822">
    <property type="entry name" value="WSC"/>
    <property type="match status" value="4"/>
</dbReference>
<feature type="signal peptide" evidence="4">
    <location>
        <begin position="1"/>
        <end position="24"/>
    </location>
</feature>
<evidence type="ECO:0000313" key="6">
    <source>
        <dbReference type="EMBL" id="KAF7189840.1"/>
    </source>
</evidence>
<keyword evidence="7" id="KW-1185">Reference proteome</keyword>
<protein>
    <submittedName>
        <fullName evidence="6">Putative fungistatic metabolite</fullName>
    </submittedName>
</protein>
<dbReference type="Gene3D" id="3.50.4.10">
    <property type="entry name" value="Hepatocyte Growth Factor"/>
    <property type="match status" value="1"/>
</dbReference>
<feature type="chain" id="PRO_5034396896" evidence="4">
    <location>
        <begin position="25"/>
        <end position="1197"/>
    </location>
</feature>
<name>A0A8H6RDG6_9PEZI</name>
<feature type="region of interest" description="Disordered" evidence="3">
    <location>
        <begin position="798"/>
        <end position="938"/>
    </location>
</feature>
<dbReference type="InterPro" id="IPR029058">
    <property type="entry name" value="AB_hydrolase_fold"/>
</dbReference>
<dbReference type="PANTHER" id="PTHR45964:SF5">
    <property type="entry name" value="WSCD FAMILY MEMBER CG9164"/>
    <property type="match status" value="1"/>
</dbReference>
<dbReference type="PANTHER" id="PTHR45964">
    <property type="entry name" value="WSCD FAMILY MEMBER CG9164"/>
    <property type="match status" value="1"/>
</dbReference>
<feature type="domain" description="WSC" evidence="5">
    <location>
        <begin position="979"/>
        <end position="1071"/>
    </location>
</feature>
<feature type="region of interest" description="Disordered" evidence="3">
    <location>
        <begin position="710"/>
        <end position="736"/>
    </location>
</feature>
<comment type="caution">
    <text evidence="6">The sequence shown here is derived from an EMBL/GenBank/DDBJ whole genome shotgun (WGS) entry which is preliminary data.</text>
</comment>
<dbReference type="OrthoDB" id="2019572at2759"/>
<dbReference type="SMART" id="SM00223">
    <property type="entry name" value="APPLE"/>
    <property type="match status" value="1"/>
</dbReference>
<dbReference type="GO" id="GO:0006508">
    <property type="term" value="P:proteolysis"/>
    <property type="evidence" value="ECO:0007669"/>
    <property type="project" value="InterPro"/>
</dbReference>
<proteinExistence type="predicted"/>
<feature type="domain" description="WSC" evidence="5">
    <location>
        <begin position="1086"/>
        <end position="1194"/>
    </location>
</feature>
<dbReference type="AlphaFoldDB" id="A0A8H6RDG6"/>
<organism evidence="6 7">
    <name type="scientific">Pseudocercospora fuligena</name>
    <dbReference type="NCBI Taxonomy" id="685502"/>
    <lineage>
        <taxon>Eukaryota</taxon>
        <taxon>Fungi</taxon>
        <taxon>Dikarya</taxon>
        <taxon>Ascomycota</taxon>
        <taxon>Pezizomycotina</taxon>
        <taxon>Dothideomycetes</taxon>
        <taxon>Dothideomycetidae</taxon>
        <taxon>Mycosphaerellales</taxon>
        <taxon>Mycosphaerellaceae</taxon>
        <taxon>Pseudocercospora</taxon>
    </lineage>
</organism>
<evidence type="ECO:0000256" key="4">
    <source>
        <dbReference type="SAM" id="SignalP"/>
    </source>
</evidence>
<dbReference type="EMBL" id="JABCIY010000178">
    <property type="protein sequence ID" value="KAF7189840.1"/>
    <property type="molecule type" value="Genomic_DNA"/>
</dbReference>
<keyword evidence="1" id="KW-0677">Repeat</keyword>